<proteinExistence type="inferred from homology"/>
<dbReference type="CDD" id="cd14796">
    <property type="entry name" value="RNAse_HIII_N"/>
    <property type="match status" value="1"/>
</dbReference>
<dbReference type="HAMAP" id="MF_00053">
    <property type="entry name" value="RNase_HIII"/>
    <property type="match status" value="1"/>
</dbReference>
<gene>
    <name evidence="14 17" type="primary">rnhC</name>
    <name evidence="17" type="ORF">GHI93_12245</name>
</gene>
<dbReference type="AlphaFoldDB" id="A0A7X1ZAC8"/>
<dbReference type="Pfam" id="PF11858">
    <property type="entry name" value="DUF3378"/>
    <property type="match status" value="1"/>
</dbReference>
<dbReference type="GO" id="GO:0000287">
    <property type="term" value="F:magnesium ion binding"/>
    <property type="evidence" value="ECO:0007669"/>
    <property type="project" value="UniProtKB-UniRule"/>
</dbReference>
<dbReference type="PIRSF" id="PIRSF037748">
    <property type="entry name" value="RnhC"/>
    <property type="match status" value="1"/>
</dbReference>
<dbReference type="SUPFAM" id="SSF53098">
    <property type="entry name" value="Ribonuclease H-like"/>
    <property type="match status" value="1"/>
</dbReference>
<keyword evidence="18" id="KW-1185">Reference proteome</keyword>
<feature type="binding site" evidence="14 15">
    <location>
        <position position="186"/>
    </location>
    <ligand>
        <name>a divalent metal cation</name>
        <dbReference type="ChEBI" id="CHEBI:60240"/>
    </ligand>
</feature>
<dbReference type="Gene3D" id="3.30.420.10">
    <property type="entry name" value="Ribonuclease H-like superfamily/Ribonuclease H"/>
    <property type="match status" value="1"/>
</dbReference>
<dbReference type="Gene3D" id="3.30.310.10">
    <property type="entry name" value="TATA-Binding Protein"/>
    <property type="match status" value="1"/>
</dbReference>
<evidence type="ECO:0000313" key="18">
    <source>
        <dbReference type="Proteomes" id="UP000439550"/>
    </source>
</evidence>
<organism evidence="17 18">
    <name type="scientific">Lactococcus hircilactis</name>
    <dbReference type="NCBI Taxonomy" id="1494462"/>
    <lineage>
        <taxon>Bacteria</taxon>
        <taxon>Bacillati</taxon>
        <taxon>Bacillota</taxon>
        <taxon>Bacilli</taxon>
        <taxon>Lactobacillales</taxon>
        <taxon>Streptococcaceae</taxon>
        <taxon>Lactococcus</taxon>
    </lineage>
</organism>
<dbReference type="PANTHER" id="PTHR10954">
    <property type="entry name" value="RIBONUCLEASE H2 SUBUNIT A"/>
    <property type="match status" value="1"/>
</dbReference>
<evidence type="ECO:0000256" key="6">
    <source>
        <dbReference type="ARBA" id="ARBA00012180"/>
    </source>
</evidence>
<comment type="catalytic activity">
    <reaction evidence="1 14 15">
        <text>Endonucleolytic cleavage to 5'-phosphomonoester.</text>
        <dbReference type="EC" id="3.1.26.4"/>
    </reaction>
</comment>
<dbReference type="InterPro" id="IPR012295">
    <property type="entry name" value="TBP_dom_sf"/>
</dbReference>
<dbReference type="PROSITE" id="PS51975">
    <property type="entry name" value="RNASE_H_2"/>
    <property type="match status" value="1"/>
</dbReference>
<dbReference type="InterPro" id="IPR024568">
    <property type="entry name" value="RNase_HIII_N"/>
</dbReference>
<evidence type="ECO:0000313" key="17">
    <source>
        <dbReference type="EMBL" id="MQW40683.1"/>
    </source>
</evidence>
<evidence type="ECO:0000256" key="9">
    <source>
        <dbReference type="ARBA" id="ARBA00022722"/>
    </source>
</evidence>
<dbReference type="EMBL" id="WITJ01000028">
    <property type="protein sequence ID" value="MQW40683.1"/>
    <property type="molecule type" value="Genomic_DNA"/>
</dbReference>
<feature type="binding site" evidence="14 15">
    <location>
        <position position="83"/>
    </location>
    <ligand>
        <name>a divalent metal cation</name>
        <dbReference type="ChEBI" id="CHEBI:60240"/>
    </ligand>
</feature>
<evidence type="ECO:0000256" key="14">
    <source>
        <dbReference type="HAMAP-Rule" id="MF_00053"/>
    </source>
</evidence>
<dbReference type="GO" id="GO:0032299">
    <property type="term" value="C:ribonuclease H2 complex"/>
    <property type="evidence" value="ECO:0007669"/>
    <property type="project" value="TreeGrafter"/>
</dbReference>
<dbReference type="GO" id="GO:0004523">
    <property type="term" value="F:RNA-DNA hybrid ribonuclease activity"/>
    <property type="evidence" value="ECO:0007669"/>
    <property type="project" value="UniProtKB-UniRule"/>
</dbReference>
<keyword evidence="12 14" id="KW-0378">Hydrolase</keyword>
<evidence type="ECO:0000256" key="10">
    <source>
        <dbReference type="ARBA" id="ARBA00022723"/>
    </source>
</evidence>
<dbReference type="CDD" id="cd06590">
    <property type="entry name" value="RNase_HII_bacteria_HIII_like"/>
    <property type="match status" value="1"/>
</dbReference>
<evidence type="ECO:0000256" key="15">
    <source>
        <dbReference type="PROSITE-ProRule" id="PRU01319"/>
    </source>
</evidence>
<feature type="binding site" evidence="14 15">
    <location>
        <position position="82"/>
    </location>
    <ligand>
        <name>a divalent metal cation</name>
        <dbReference type="ChEBI" id="CHEBI:60240"/>
    </ligand>
</feature>
<keyword evidence="13 14" id="KW-0460">Magnesium</keyword>
<evidence type="ECO:0000256" key="11">
    <source>
        <dbReference type="ARBA" id="ARBA00022759"/>
    </source>
</evidence>
<keyword evidence="11 14" id="KW-0255">Endonuclease</keyword>
<comment type="similarity">
    <text evidence="5 14">Belongs to the RNase HII family. RnhC subfamily.</text>
</comment>
<comment type="cofactor">
    <cofactor evidence="14 15">
        <name>Mn(2+)</name>
        <dbReference type="ChEBI" id="CHEBI:29035"/>
    </cofactor>
    <cofactor evidence="14 15">
        <name>Mg(2+)</name>
        <dbReference type="ChEBI" id="CHEBI:18420"/>
    </cofactor>
    <text evidence="14 15">Manganese or magnesium. Binds 1 divalent metal ion per monomer in the absence of substrate. May bind a second metal ion after substrate binding.</text>
</comment>
<dbReference type="NCBIfam" id="TIGR00716">
    <property type="entry name" value="rnhC"/>
    <property type="match status" value="1"/>
</dbReference>
<dbReference type="PANTHER" id="PTHR10954:SF23">
    <property type="entry name" value="RIBONUCLEASE"/>
    <property type="match status" value="1"/>
</dbReference>
<evidence type="ECO:0000256" key="1">
    <source>
        <dbReference type="ARBA" id="ARBA00000077"/>
    </source>
</evidence>
<sequence length="292" mass="32099">MNVVLTLDEKTIQSLIKKFATHQRTTKNQYLRFYANVGGVSISVYTSGKVVFQGSDAEKCAHEFGYQTQKISARQDNCIGTDEVGNGSYFGSLVVVASFVSTDSIPLLKKWGVADSKKVTDEKICQLAPKLRELLPHVQLIVEPKKYNQVIEQGYNAVSIKVALHNQAIYLLEKKLTVDAEQIIIDAFTTTANYEKYVKKEKNQVTSKITLLPKAEDQFLAVAASSIMARAAFLDHLGALSKKARLVLPSGAGASSDRIAAKIIQRDGISALNEYAKVHFANTQKASQLAQK</sequence>
<evidence type="ECO:0000256" key="12">
    <source>
        <dbReference type="ARBA" id="ARBA00022801"/>
    </source>
</evidence>
<comment type="caution">
    <text evidence="17">The sequence shown here is derived from an EMBL/GenBank/DDBJ whole genome shotgun (WGS) entry which is preliminary data.</text>
</comment>
<comment type="cofactor">
    <cofactor evidence="2">
        <name>Mg(2+)</name>
        <dbReference type="ChEBI" id="CHEBI:18420"/>
    </cofactor>
</comment>
<evidence type="ECO:0000259" key="16">
    <source>
        <dbReference type="PROSITE" id="PS51975"/>
    </source>
</evidence>
<evidence type="ECO:0000256" key="4">
    <source>
        <dbReference type="ARBA" id="ARBA00004496"/>
    </source>
</evidence>
<dbReference type="GO" id="GO:0043137">
    <property type="term" value="P:DNA replication, removal of RNA primer"/>
    <property type="evidence" value="ECO:0007669"/>
    <property type="project" value="TreeGrafter"/>
</dbReference>
<dbReference type="GO" id="GO:0005737">
    <property type="term" value="C:cytoplasm"/>
    <property type="evidence" value="ECO:0007669"/>
    <property type="project" value="UniProtKB-SubCell"/>
</dbReference>
<dbReference type="GO" id="GO:0006298">
    <property type="term" value="P:mismatch repair"/>
    <property type="evidence" value="ECO:0007669"/>
    <property type="project" value="TreeGrafter"/>
</dbReference>
<dbReference type="InterPro" id="IPR024567">
    <property type="entry name" value="RNase_HII/HIII_dom"/>
</dbReference>
<dbReference type="Pfam" id="PF01351">
    <property type="entry name" value="RNase_HII"/>
    <property type="match status" value="1"/>
</dbReference>
<dbReference type="InterPro" id="IPR001352">
    <property type="entry name" value="RNase_HII/HIII"/>
</dbReference>
<protein>
    <recommendedName>
        <fullName evidence="7 14">Ribonuclease HIII</fullName>
        <shortName evidence="14">RNase HIII</shortName>
        <ecNumber evidence="6 14">3.1.26.4</ecNumber>
    </recommendedName>
</protein>
<dbReference type="Proteomes" id="UP000439550">
    <property type="component" value="Unassembled WGS sequence"/>
</dbReference>
<dbReference type="OrthoDB" id="9777935at2"/>
<dbReference type="InterPro" id="IPR004641">
    <property type="entry name" value="RNase_HIII"/>
</dbReference>
<keyword evidence="9 14" id="KW-0540">Nuclease</keyword>
<evidence type="ECO:0000256" key="2">
    <source>
        <dbReference type="ARBA" id="ARBA00001946"/>
    </source>
</evidence>
<keyword evidence="8 14" id="KW-0963">Cytoplasm</keyword>
<evidence type="ECO:0000256" key="7">
    <source>
        <dbReference type="ARBA" id="ARBA00021407"/>
    </source>
</evidence>
<feature type="domain" description="RNase H type-2" evidence="16">
    <location>
        <begin position="76"/>
        <end position="292"/>
    </location>
</feature>
<dbReference type="InterPro" id="IPR012337">
    <property type="entry name" value="RNaseH-like_sf"/>
</dbReference>
<reference evidence="17 18" key="1">
    <citation type="submission" date="2019-10" db="EMBL/GenBank/DDBJ databases">
        <authorList>
            <person name="Dong K."/>
        </authorList>
    </citation>
    <scope>NUCLEOTIDE SEQUENCE [LARGE SCALE GENOMIC DNA]</scope>
    <source>
        <strain evidence="17 18">DSM 28960</strain>
    </source>
</reference>
<dbReference type="FunFam" id="3.30.420.10:FF:000047">
    <property type="entry name" value="Ribonuclease HIII"/>
    <property type="match status" value="1"/>
</dbReference>
<comment type="function">
    <text evidence="3 14">Endonuclease that specifically degrades the RNA of RNA-DNA hybrids.</text>
</comment>
<accession>A0A7X1ZAC8</accession>
<dbReference type="EC" id="3.1.26.4" evidence="6 14"/>
<dbReference type="InterPro" id="IPR036397">
    <property type="entry name" value="RNaseH_sf"/>
</dbReference>
<evidence type="ECO:0000256" key="8">
    <source>
        <dbReference type="ARBA" id="ARBA00022490"/>
    </source>
</evidence>
<dbReference type="RefSeq" id="WP_153497297.1">
    <property type="nucleotide sequence ID" value="NZ_CAXYUY010000031.1"/>
</dbReference>
<evidence type="ECO:0000256" key="13">
    <source>
        <dbReference type="ARBA" id="ARBA00022842"/>
    </source>
</evidence>
<dbReference type="GO" id="GO:0003723">
    <property type="term" value="F:RNA binding"/>
    <property type="evidence" value="ECO:0007669"/>
    <property type="project" value="UniProtKB-UniRule"/>
</dbReference>
<keyword evidence="10 14" id="KW-0479">Metal-binding</keyword>
<evidence type="ECO:0000256" key="3">
    <source>
        <dbReference type="ARBA" id="ARBA00004065"/>
    </source>
</evidence>
<comment type="subcellular location">
    <subcellularLocation>
        <location evidence="4 14">Cytoplasm</location>
    </subcellularLocation>
</comment>
<name>A0A7X1ZAC8_9LACT</name>
<evidence type="ECO:0000256" key="5">
    <source>
        <dbReference type="ARBA" id="ARBA00008378"/>
    </source>
</evidence>